<evidence type="ECO:0000256" key="1">
    <source>
        <dbReference type="SAM" id="SignalP"/>
    </source>
</evidence>
<keyword evidence="1" id="KW-0732">Signal</keyword>
<accession>A0ABW6XBI7</accession>
<keyword evidence="3" id="KW-1185">Reference proteome</keyword>
<dbReference type="Proteomes" id="UP001602322">
    <property type="component" value="Unassembled WGS sequence"/>
</dbReference>
<sequence>MRPLTFRRFGALTLALGPLLAATACGQGGDGAATASVDIAPAAAAERLDGVCPSTVVVQLQWQPQSDMGALFEMLGPGYRVDSSDKSVTGPLVAGGRDTGVDLTLKAGGPAIGFQSVPSQMYADDSVDLGLVHSDQLIAASGTQRVVGVTPLLKYSPAMLMWNPEAHPGLSLDSLAGSGATVLVSKDQFYPDWLVAKGLVKKKQLDTGYDGNPARFVGDPEVVQQGFANSEPYTYEKETPAWGKKVGFQLLKDAGYDIYASNLTVRADRMEKLAPCLKKLVPIVQKAGADYIASPKATNGTIVDVVSQDSSYSPYSQGEADYSAAYLKDEGLIAEEADGSLGTYDMKRVDSFVDELAPVIREKGSAVPAGLKPGDVFTDVYTDHSVGIG</sequence>
<dbReference type="EMBL" id="JBIBEG010000007">
    <property type="protein sequence ID" value="MFF5899101.1"/>
    <property type="molecule type" value="Genomic_DNA"/>
</dbReference>
<evidence type="ECO:0000313" key="3">
    <source>
        <dbReference type="Proteomes" id="UP001602322"/>
    </source>
</evidence>
<name>A0ABW6XBI7_9ACTN</name>
<reference evidence="2 3" key="1">
    <citation type="submission" date="2024-10" db="EMBL/GenBank/DDBJ databases">
        <title>The Natural Products Discovery Center: Release of the First 8490 Sequenced Strains for Exploring Actinobacteria Biosynthetic Diversity.</title>
        <authorList>
            <person name="Kalkreuter E."/>
            <person name="Kautsar S.A."/>
            <person name="Yang D."/>
            <person name="Bader C.D."/>
            <person name="Teijaro C.N."/>
            <person name="Fluegel L."/>
            <person name="Davis C.M."/>
            <person name="Simpson J.R."/>
            <person name="Lauterbach L."/>
            <person name="Steele A.D."/>
            <person name="Gui C."/>
            <person name="Meng S."/>
            <person name="Li G."/>
            <person name="Viehrig K."/>
            <person name="Ye F."/>
            <person name="Su P."/>
            <person name="Kiefer A.F."/>
            <person name="Nichols A."/>
            <person name="Cepeda A.J."/>
            <person name="Yan W."/>
            <person name="Fan B."/>
            <person name="Jiang Y."/>
            <person name="Adhikari A."/>
            <person name="Zheng C.-J."/>
            <person name="Schuster L."/>
            <person name="Cowan T.M."/>
            <person name="Smanski M.J."/>
            <person name="Chevrette M.G."/>
            <person name="De Carvalho L.P.S."/>
            <person name="Shen B."/>
        </authorList>
    </citation>
    <scope>NUCLEOTIDE SEQUENCE [LARGE SCALE GENOMIC DNA]</scope>
    <source>
        <strain evidence="2 3">NPDC012540</strain>
    </source>
</reference>
<comment type="caution">
    <text evidence="2">The sequence shown here is derived from an EMBL/GenBank/DDBJ whole genome shotgun (WGS) entry which is preliminary data.</text>
</comment>
<feature type="signal peptide" evidence="1">
    <location>
        <begin position="1"/>
        <end position="26"/>
    </location>
</feature>
<evidence type="ECO:0000313" key="2">
    <source>
        <dbReference type="EMBL" id="MFF5899101.1"/>
    </source>
</evidence>
<proteinExistence type="predicted"/>
<organism evidence="2 3">
    <name type="scientific">Streptomyces argenteolus</name>
    <dbReference type="NCBI Taxonomy" id="67274"/>
    <lineage>
        <taxon>Bacteria</taxon>
        <taxon>Bacillati</taxon>
        <taxon>Actinomycetota</taxon>
        <taxon>Actinomycetes</taxon>
        <taxon>Kitasatosporales</taxon>
        <taxon>Streptomycetaceae</taxon>
        <taxon>Streptomyces</taxon>
    </lineage>
</organism>
<dbReference type="Gene3D" id="3.40.190.10">
    <property type="entry name" value="Periplasmic binding protein-like II"/>
    <property type="match status" value="2"/>
</dbReference>
<gene>
    <name evidence="2" type="ORF">ACFY8O_24715</name>
</gene>
<dbReference type="RefSeq" id="WP_145810438.1">
    <property type="nucleotide sequence ID" value="NZ_JBIBEG010000007.1"/>
</dbReference>
<protein>
    <submittedName>
        <fullName evidence="2">ABC transporter substrate-binding protein</fullName>
    </submittedName>
</protein>
<feature type="chain" id="PRO_5046794883" evidence="1">
    <location>
        <begin position="27"/>
        <end position="389"/>
    </location>
</feature>
<dbReference type="PROSITE" id="PS51257">
    <property type="entry name" value="PROKAR_LIPOPROTEIN"/>
    <property type="match status" value="1"/>
</dbReference>